<dbReference type="EMBL" id="CP101717">
    <property type="protein sequence ID" value="WLD57972.1"/>
    <property type="molecule type" value="Genomic_DNA"/>
</dbReference>
<dbReference type="CDD" id="cd00093">
    <property type="entry name" value="HTH_XRE"/>
    <property type="match status" value="2"/>
</dbReference>
<sequence>MTESIVLAPVREQIVSAFTPQILDFERLEATERECFALNLRRCRIQLKLSQLAMAQKMSVCLRQYQRYEEGSYPCMKTMATFMLATGVPYQYLFVGGCYQNLFKDIPRRKEAVVLQSLAGLCSDSDFHSLVLLISGTLERTRSIQPEELCFGSSIELLETPSQQGYYAMVAGRLRELRNLLDLTTDDMAELLGVESRTWRAYEHENDGPQFSVLMALRLWAATKINPLWLTYGTDFFKVRLIQHRRMEYLLGLFNELPEAFDSTVKQMMSVLHKKYMGHWGPLN</sequence>
<dbReference type="GO" id="GO:0003677">
    <property type="term" value="F:DNA binding"/>
    <property type="evidence" value="ECO:0007669"/>
    <property type="project" value="InterPro"/>
</dbReference>
<dbReference type="InterPro" id="IPR001387">
    <property type="entry name" value="Cro/C1-type_HTH"/>
</dbReference>
<evidence type="ECO:0000313" key="2">
    <source>
        <dbReference type="EMBL" id="WLD57972.1"/>
    </source>
</evidence>
<evidence type="ECO:0000259" key="1">
    <source>
        <dbReference type="PROSITE" id="PS50943"/>
    </source>
</evidence>
<dbReference type="PROSITE" id="PS50943">
    <property type="entry name" value="HTH_CROC1"/>
    <property type="match status" value="1"/>
</dbReference>
<dbReference type="SMART" id="SM00530">
    <property type="entry name" value="HTH_XRE"/>
    <property type="match status" value="2"/>
</dbReference>
<protein>
    <recommendedName>
        <fullName evidence="1">HTH cro/C1-type domain-containing protein</fullName>
    </recommendedName>
</protein>
<dbReference type="AlphaFoldDB" id="A0AB38YFM0"/>
<organism evidence="2">
    <name type="scientific">Salinispirillum sp. LH 10-3-1</name>
    <dbReference type="NCBI Taxonomy" id="2952525"/>
    <lineage>
        <taxon>Bacteria</taxon>
        <taxon>Pseudomonadati</taxon>
        <taxon>Pseudomonadota</taxon>
        <taxon>Gammaproteobacteria</taxon>
        <taxon>Oceanospirillales</taxon>
        <taxon>Saccharospirillaceae</taxon>
        <taxon>Salinispirillum</taxon>
    </lineage>
</organism>
<reference evidence="2" key="1">
    <citation type="submission" date="2022-07" db="EMBL/GenBank/DDBJ databases">
        <title>Complete genome sequence of Salinispirillum sp. LH10-3-1 capable of multiple carbohydrate inversion isolated from a soda lake.</title>
        <authorList>
            <person name="Liu J."/>
            <person name="Zhai Y."/>
            <person name="Zhang H."/>
            <person name="Yang H."/>
            <person name="Qu J."/>
            <person name="Li J."/>
        </authorList>
    </citation>
    <scope>NUCLEOTIDE SEQUENCE</scope>
    <source>
        <strain evidence="2">LH 10-3-1</strain>
    </source>
</reference>
<name>A0AB38YFM0_9GAMM</name>
<dbReference type="InterPro" id="IPR010982">
    <property type="entry name" value="Lambda_DNA-bd_dom_sf"/>
</dbReference>
<feature type="domain" description="HTH cro/C1-type" evidence="1">
    <location>
        <begin position="40"/>
        <end position="93"/>
    </location>
</feature>
<gene>
    <name evidence="2" type="ORF">NFC81_14845</name>
</gene>
<dbReference type="Gene3D" id="1.10.260.40">
    <property type="entry name" value="lambda repressor-like DNA-binding domains"/>
    <property type="match status" value="2"/>
</dbReference>
<dbReference type="RefSeq" id="WP_304995255.1">
    <property type="nucleotide sequence ID" value="NZ_CP101717.1"/>
</dbReference>
<proteinExistence type="predicted"/>
<accession>A0AB38YFM0</accession>
<dbReference type="SUPFAM" id="SSF47413">
    <property type="entry name" value="lambda repressor-like DNA-binding domains"/>
    <property type="match status" value="2"/>
</dbReference>